<feature type="compositionally biased region" description="Low complexity" evidence="1">
    <location>
        <begin position="309"/>
        <end position="325"/>
    </location>
</feature>
<dbReference type="Proteomes" id="UP000034182">
    <property type="component" value="Unassembled WGS sequence"/>
</dbReference>
<feature type="compositionally biased region" description="Polar residues" evidence="1">
    <location>
        <begin position="201"/>
        <end position="212"/>
    </location>
</feature>
<organism evidence="2 3">
    <name type="scientific">Diplodia seriata</name>
    <dbReference type="NCBI Taxonomy" id="420778"/>
    <lineage>
        <taxon>Eukaryota</taxon>
        <taxon>Fungi</taxon>
        <taxon>Dikarya</taxon>
        <taxon>Ascomycota</taxon>
        <taxon>Pezizomycotina</taxon>
        <taxon>Dothideomycetes</taxon>
        <taxon>Dothideomycetes incertae sedis</taxon>
        <taxon>Botryosphaeriales</taxon>
        <taxon>Botryosphaeriaceae</taxon>
        <taxon>Diplodia</taxon>
    </lineage>
</organism>
<evidence type="ECO:0000313" key="2">
    <source>
        <dbReference type="EMBL" id="KKY21672.1"/>
    </source>
</evidence>
<dbReference type="EMBL" id="LAQI01000082">
    <property type="protein sequence ID" value="KKY21672.1"/>
    <property type="molecule type" value="Genomic_DNA"/>
</dbReference>
<feature type="region of interest" description="Disordered" evidence="1">
    <location>
        <begin position="380"/>
        <end position="407"/>
    </location>
</feature>
<gene>
    <name evidence="2" type="ORF">UCDDS831_g04197</name>
</gene>
<reference evidence="2 3" key="1">
    <citation type="submission" date="2015-03" db="EMBL/GenBank/DDBJ databases">
        <authorList>
            <person name="Morales-Cruz A."/>
            <person name="Amrine K.C."/>
            <person name="Cantu D."/>
        </authorList>
    </citation>
    <scope>NUCLEOTIDE SEQUENCE [LARGE SCALE GENOMIC DNA]</scope>
    <source>
        <strain evidence="2">DS831</strain>
    </source>
</reference>
<feature type="region of interest" description="Disordered" evidence="1">
    <location>
        <begin position="200"/>
        <end position="279"/>
    </location>
</feature>
<dbReference type="AlphaFoldDB" id="A0A0G2EFL4"/>
<sequence length="407" mass="44268">MSRNLKRSRNREAKTNERGTESMRDFTRTVTARLSTLIQTDYDTRHGSAVNPIVLDDSDDEVENNKNGANSSNQPDKAAARNARLVDAIEIDSPPPPNTGPAMRDRDNEDAMDDEKAPVYHNFSPVPRRAEYQGDDPHWPCLTSNWRNVTLTPNSVLPVSVRAPPGPTEAHFVYADEREEYLRRCPPHADFSMIVFMPTNADGSTPSNTNNGGDERGTTPLSTTTTAGGSNNSVANMATLDSPSSTTSVAAIYGGSPTPTPPPTTPPPTPPPAALPLLSSPEADHMRNLFIAKGHALRTRRHNNDNNNGPGSTTATTTPSTSSTASPPPDQQYGNNSQLPHLDPDDDSRRTHYAQCEVCRGIRRRAVPDGHAYWRELGEAAEKAAEREREKAEKAEKAGDGMQTRSS</sequence>
<feature type="compositionally biased region" description="Pro residues" evidence="1">
    <location>
        <begin position="258"/>
        <end position="274"/>
    </location>
</feature>
<feature type="compositionally biased region" description="Polar residues" evidence="1">
    <location>
        <begin position="65"/>
        <end position="75"/>
    </location>
</feature>
<evidence type="ECO:0000313" key="3">
    <source>
        <dbReference type="Proteomes" id="UP000034182"/>
    </source>
</evidence>
<feature type="region of interest" description="Disordered" evidence="1">
    <location>
        <begin position="49"/>
        <end position="112"/>
    </location>
</feature>
<name>A0A0G2EFL4_9PEZI</name>
<feature type="region of interest" description="Disordered" evidence="1">
    <location>
        <begin position="297"/>
        <end position="350"/>
    </location>
</feature>
<feature type="compositionally biased region" description="Basic and acidic residues" evidence="1">
    <location>
        <begin position="380"/>
        <end position="399"/>
    </location>
</feature>
<feature type="compositionally biased region" description="Basic and acidic residues" evidence="1">
    <location>
        <begin position="10"/>
        <end position="27"/>
    </location>
</feature>
<feature type="compositionally biased region" description="Polar residues" evidence="1">
    <location>
        <begin position="227"/>
        <end position="249"/>
    </location>
</feature>
<reference evidence="2 3" key="2">
    <citation type="submission" date="2015-05" db="EMBL/GenBank/DDBJ databases">
        <title>Distinctive expansion of gene families associated with plant cell wall degradation and secondary metabolism in the genomes of grapevine trunk pathogens.</title>
        <authorList>
            <person name="Lawrence D.P."/>
            <person name="Travadon R."/>
            <person name="Rolshausen P.E."/>
            <person name="Baumgartner K."/>
        </authorList>
    </citation>
    <scope>NUCLEOTIDE SEQUENCE [LARGE SCALE GENOMIC DNA]</scope>
    <source>
        <strain evidence="2">DS831</strain>
    </source>
</reference>
<comment type="caution">
    <text evidence="2">The sequence shown here is derived from an EMBL/GenBank/DDBJ whole genome shotgun (WGS) entry which is preliminary data.</text>
</comment>
<feature type="region of interest" description="Disordered" evidence="1">
    <location>
        <begin position="1"/>
        <end position="27"/>
    </location>
</feature>
<feature type="compositionally biased region" description="Basic and acidic residues" evidence="1">
    <location>
        <begin position="103"/>
        <end position="112"/>
    </location>
</feature>
<accession>A0A0G2EFL4</accession>
<proteinExistence type="predicted"/>
<evidence type="ECO:0000256" key="1">
    <source>
        <dbReference type="SAM" id="MobiDB-lite"/>
    </source>
</evidence>
<protein>
    <submittedName>
        <fullName evidence="2">Uncharacterized protein</fullName>
    </submittedName>
</protein>